<organism evidence="1">
    <name type="scientific">Nymphaea colorata</name>
    <name type="common">pocket water lily</name>
    <dbReference type="NCBI Taxonomy" id="210225"/>
    <lineage>
        <taxon>Eukaryota</taxon>
        <taxon>Viridiplantae</taxon>
        <taxon>Streptophyta</taxon>
        <taxon>Embryophyta</taxon>
        <taxon>Tracheophyta</taxon>
        <taxon>Spermatophyta</taxon>
        <taxon>Magnoliopsida</taxon>
        <taxon>Nymphaeales</taxon>
        <taxon>Nymphaeaceae</taxon>
        <taxon>Nymphaea</taxon>
    </lineage>
</organism>
<sequence length="95" mass="9980">MGTPASCTTFCRGGVRSGAGDDTPTRCKRIDRAALWLRSGLAAAFFASLERCSCVAVATNDDDDSAAKGASEICRSGRHTRQDFQKPAKGSLPTP</sequence>
<protein>
    <submittedName>
        <fullName evidence="1">Uncharacterized protein</fullName>
    </submittedName>
</protein>
<dbReference type="PANTHER" id="PTHR34061:SF17">
    <property type="entry name" value="EXPRESSED PROTEIN"/>
    <property type="match status" value="1"/>
</dbReference>
<dbReference type="PANTHER" id="PTHR34061">
    <property type="entry name" value="PROTEIN, PUTATIVE-RELATED"/>
    <property type="match status" value="1"/>
</dbReference>
<proteinExistence type="predicted"/>
<name>A0A5K1AEA6_9MAGN</name>
<dbReference type="AlphaFoldDB" id="A0A5K1AEA6"/>
<accession>A0A5K1AEA6</accession>
<dbReference type="Gramene" id="NC2G0286820.1">
    <property type="protein sequence ID" value="NC2G0286820.1:cds"/>
    <property type="gene ID" value="NC2G0286820"/>
</dbReference>
<dbReference type="EMBL" id="LR721780">
    <property type="protein sequence ID" value="VVW00327.1"/>
    <property type="molecule type" value="Genomic_DNA"/>
</dbReference>
<evidence type="ECO:0000313" key="1">
    <source>
        <dbReference type="EMBL" id="VVW00327.1"/>
    </source>
</evidence>
<gene>
    <name evidence="1" type="ORF">NYM_LOCUS14004</name>
</gene>
<reference evidence="1" key="1">
    <citation type="submission" date="2019-09" db="EMBL/GenBank/DDBJ databases">
        <authorList>
            <person name="Zhang L."/>
        </authorList>
    </citation>
    <scope>NUCLEOTIDE SEQUENCE</scope>
</reference>